<comment type="caution">
    <text evidence="1">The sequence shown here is derived from an EMBL/GenBank/DDBJ whole genome shotgun (WGS) entry which is preliminary data.</text>
</comment>
<keyword evidence="2" id="KW-1185">Reference proteome</keyword>
<organism evidence="1 2">
    <name type="scientific">Naganishia vaughanmartiniae</name>
    <dbReference type="NCBI Taxonomy" id="1424756"/>
    <lineage>
        <taxon>Eukaryota</taxon>
        <taxon>Fungi</taxon>
        <taxon>Dikarya</taxon>
        <taxon>Basidiomycota</taxon>
        <taxon>Agaricomycotina</taxon>
        <taxon>Tremellomycetes</taxon>
        <taxon>Filobasidiales</taxon>
        <taxon>Filobasidiaceae</taxon>
        <taxon>Naganishia</taxon>
    </lineage>
</organism>
<evidence type="ECO:0000313" key="2">
    <source>
        <dbReference type="Proteomes" id="UP001243375"/>
    </source>
</evidence>
<reference evidence="1" key="1">
    <citation type="submission" date="2023-04" db="EMBL/GenBank/DDBJ databases">
        <title>Draft Genome sequencing of Naganishia species isolated from polar environments using Oxford Nanopore Technology.</title>
        <authorList>
            <person name="Leo P."/>
            <person name="Venkateswaran K."/>
        </authorList>
    </citation>
    <scope>NUCLEOTIDE SEQUENCE</scope>
    <source>
        <strain evidence="1">MNA-CCFEE 5425</strain>
    </source>
</reference>
<dbReference type="Proteomes" id="UP001243375">
    <property type="component" value="Unassembled WGS sequence"/>
</dbReference>
<sequence>MITADIYTSIGDKHDLAAVGKAFSTIIAGVQTVGINPDERDVLIKSILCDLAEDNTTGTSSEEPIWSSWDQQTYNAALECIKVLSRSQAGSSSLSTPFNIQTLIFHAKGLQEESSPAVKGGRKSQHLAISAICNTLLLHQTAPELYAKAGLGDWALQQLDGTDATTENERIWLFLMGRVVMVLTSRATYGFLDRMVDQLDGLWVLEKKLLEVAHDPKAPYPAITEYMKTIYHILALYPETQGQEWDQRFNELVSPVINMLSNSQQTELSSPFSNTINILTRLSPAVLRENMRPSSRLVEAATKIFDVATDFVEKTLPPPPWKLGDAIPSPQYDSELFKSLDEVLPPTFIALVNLINSSSKAKKTIKQRVLPADLDRSAGSQPFEERSDVLGYLLRLSRSAVNHVTASAAGELLWTLCDEDASVLTEEIGYGNAAGILFNKGMPLPPKREAKIEEIPDDNAASNNPSDPSRNPITGLQQDENISQHPLDDMTEEEKEREAEKMMTLFDRMARNPTMQLAENPMKDAVRTGKIEEFESVEREKEMEEIRKQEVKDQAEAEKEIVDWKKRMGKSAGV</sequence>
<evidence type="ECO:0000313" key="1">
    <source>
        <dbReference type="EMBL" id="KAJ9122542.1"/>
    </source>
</evidence>
<protein>
    <submittedName>
        <fullName evidence="1">Uncharacterized protein</fullName>
    </submittedName>
</protein>
<proteinExistence type="predicted"/>
<accession>A0ACC2XF56</accession>
<gene>
    <name evidence="1" type="ORF">QFC22_001971</name>
</gene>
<dbReference type="EMBL" id="JASBWU010000004">
    <property type="protein sequence ID" value="KAJ9122542.1"/>
    <property type="molecule type" value="Genomic_DNA"/>
</dbReference>
<name>A0ACC2XF56_9TREE</name>